<dbReference type="EMBL" id="MLYO01000118">
    <property type="protein sequence ID" value="OIJ87069.1"/>
    <property type="molecule type" value="Genomic_DNA"/>
</dbReference>
<evidence type="ECO:0000313" key="3">
    <source>
        <dbReference type="Proteomes" id="UP000179642"/>
    </source>
</evidence>
<proteinExistence type="predicted"/>
<reference evidence="2 3" key="1">
    <citation type="submission" date="2016-10" db="EMBL/GenBank/DDBJ databases">
        <title>Genome sequence of Streptomyces sp. MUSC 1.</title>
        <authorList>
            <person name="Lee L.-H."/>
            <person name="Ser H.-L."/>
            <person name="Law J.W.-F."/>
        </authorList>
    </citation>
    <scope>NUCLEOTIDE SEQUENCE [LARGE SCALE GENOMIC DNA]</scope>
    <source>
        <strain evidence="2 3">MUSC 1</strain>
    </source>
</reference>
<feature type="region of interest" description="Disordered" evidence="1">
    <location>
        <begin position="1"/>
        <end position="72"/>
    </location>
</feature>
<evidence type="ECO:0000256" key="1">
    <source>
        <dbReference type="SAM" id="MobiDB-lite"/>
    </source>
</evidence>
<feature type="compositionally biased region" description="Basic and acidic residues" evidence="1">
    <location>
        <begin position="1"/>
        <end position="39"/>
    </location>
</feature>
<dbReference type="AlphaFoldDB" id="A0A1S2P005"/>
<feature type="compositionally biased region" description="Low complexity" evidence="1">
    <location>
        <begin position="139"/>
        <end position="154"/>
    </location>
</feature>
<accession>A0A1S2P005</accession>
<organism evidence="2 3">
    <name type="scientific">Streptomyces monashensis</name>
    <dbReference type="NCBI Taxonomy" id="1678012"/>
    <lineage>
        <taxon>Bacteria</taxon>
        <taxon>Bacillati</taxon>
        <taxon>Actinomycetota</taxon>
        <taxon>Actinomycetes</taxon>
        <taxon>Kitasatosporales</taxon>
        <taxon>Streptomycetaceae</taxon>
        <taxon>Streptomyces</taxon>
    </lineage>
</organism>
<protein>
    <submittedName>
        <fullName evidence="2">Uncharacterized protein</fullName>
    </submittedName>
</protein>
<evidence type="ECO:0000313" key="2">
    <source>
        <dbReference type="EMBL" id="OIJ87069.1"/>
    </source>
</evidence>
<dbReference type="Proteomes" id="UP000179642">
    <property type="component" value="Unassembled WGS sequence"/>
</dbReference>
<feature type="region of interest" description="Disordered" evidence="1">
    <location>
        <begin position="134"/>
        <end position="198"/>
    </location>
</feature>
<keyword evidence="3" id="KW-1185">Reference proteome</keyword>
<name>A0A1S2P005_9ACTN</name>
<comment type="caution">
    <text evidence="2">The sequence shown here is derived from an EMBL/GenBank/DDBJ whole genome shotgun (WGS) entry which is preliminary data.</text>
</comment>
<gene>
    <name evidence="2" type="ORF">BIV23_43270</name>
</gene>
<sequence length="198" mass="20988">MDGRTARARPVGEQDARDQVGADEHGRVHAVPRRAELRPGADAGRLPEAGDEAGAPVTMTRRPSRVSGSIAPAEPGVRVDRVGLVGDDDALAPVVPGVRGECRAPWVRMTMSPSSRTWPTGRTVGRAWRVRTVLPRDTPPSSRGASTRSGSTHGRAGRSSPIMADYFVGGGPFPSGTAAPRRVAMPCAERHRGGRYRS</sequence>